<dbReference type="EMBL" id="GL732598">
    <property type="protein sequence ID" value="EFX72539.1"/>
    <property type="molecule type" value="Genomic_DNA"/>
</dbReference>
<dbReference type="Proteomes" id="UP000000305">
    <property type="component" value="Unassembled WGS sequence"/>
</dbReference>
<evidence type="ECO:0000313" key="2">
    <source>
        <dbReference type="Proteomes" id="UP000000305"/>
    </source>
</evidence>
<dbReference type="KEGG" id="dpx:DAPPUDRAFT_254251"/>
<reference evidence="1 2" key="1">
    <citation type="journal article" date="2011" name="Science">
        <title>The ecoresponsive genome of Daphnia pulex.</title>
        <authorList>
            <person name="Colbourne J.K."/>
            <person name="Pfrender M.E."/>
            <person name="Gilbert D."/>
            <person name="Thomas W.K."/>
            <person name="Tucker A."/>
            <person name="Oakley T.H."/>
            <person name="Tokishita S."/>
            <person name="Aerts A."/>
            <person name="Arnold G.J."/>
            <person name="Basu M.K."/>
            <person name="Bauer D.J."/>
            <person name="Caceres C.E."/>
            <person name="Carmel L."/>
            <person name="Casola C."/>
            <person name="Choi J.H."/>
            <person name="Detter J.C."/>
            <person name="Dong Q."/>
            <person name="Dusheyko S."/>
            <person name="Eads B.D."/>
            <person name="Frohlich T."/>
            <person name="Geiler-Samerotte K.A."/>
            <person name="Gerlach D."/>
            <person name="Hatcher P."/>
            <person name="Jogdeo S."/>
            <person name="Krijgsveld J."/>
            <person name="Kriventseva E.V."/>
            <person name="Kultz D."/>
            <person name="Laforsch C."/>
            <person name="Lindquist E."/>
            <person name="Lopez J."/>
            <person name="Manak J.R."/>
            <person name="Muller J."/>
            <person name="Pangilinan J."/>
            <person name="Patwardhan R.P."/>
            <person name="Pitluck S."/>
            <person name="Pritham E.J."/>
            <person name="Rechtsteiner A."/>
            <person name="Rho M."/>
            <person name="Rogozin I.B."/>
            <person name="Sakarya O."/>
            <person name="Salamov A."/>
            <person name="Schaack S."/>
            <person name="Shapiro H."/>
            <person name="Shiga Y."/>
            <person name="Skalitzky C."/>
            <person name="Smith Z."/>
            <person name="Souvorov A."/>
            <person name="Sung W."/>
            <person name="Tang Z."/>
            <person name="Tsuchiya D."/>
            <person name="Tu H."/>
            <person name="Vos H."/>
            <person name="Wang M."/>
            <person name="Wolf Y.I."/>
            <person name="Yamagata H."/>
            <person name="Yamada T."/>
            <person name="Ye Y."/>
            <person name="Shaw J.R."/>
            <person name="Andrews J."/>
            <person name="Crease T.J."/>
            <person name="Tang H."/>
            <person name="Lucas S.M."/>
            <person name="Robertson H.M."/>
            <person name="Bork P."/>
            <person name="Koonin E.V."/>
            <person name="Zdobnov E.M."/>
            <person name="Grigoriev I.V."/>
            <person name="Lynch M."/>
            <person name="Boore J.L."/>
        </authorList>
    </citation>
    <scope>NUCLEOTIDE SEQUENCE [LARGE SCALE GENOMIC DNA]</scope>
</reference>
<name>E9H6N1_DAPPU</name>
<dbReference type="AlphaFoldDB" id="E9H6N1"/>
<dbReference type="InParanoid" id="E9H6N1"/>
<keyword evidence="2" id="KW-1185">Reference proteome</keyword>
<organism evidence="1 2">
    <name type="scientific">Daphnia pulex</name>
    <name type="common">Water flea</name>
    <dbReference type="NCBI Taxonomy" id="6669"/>
    <lineage>
        <taxon>Eukaryota</taxon>
        <taxon>Metazoa</taxon>
        <taxon>Ecdysozoa</taxon>
        <taxon>Arthropoda</taxon>
        <taxon>Crustacea</taxon>
        <taxon>Branchiopoda</taxon>
        <taxon>Diplostraca</taxon>
        <taxon>Cladocera</taxon>
        <taxon>Anomopoda</taxon>
        <taxon>Daphniidae</taxon>
        <taxon>Daphnia</taxon>
    </lineage>
</organism>
<proteinExistence type="predicted"/>
<dbReference type="HOGENOM" id="CLU_2148368_0_0_1"/>
<evidence type="ECO:0000313" key="1">
    <source>
        <dbReference type="EMBL" id="EFX72539.1"/>
    </source>
</evidence>
<protein>
    <submittedName>
        <fullName evidence="1">Uncharacterized protein</fullName>
    </submittedName>
</protein>
<gene>
    <name evidence="1" type="ORF">DAPPUDRAFT_254251</name>
</gene>
<sequence length="112" mass="12264">MSTCVHGLYSKQQPCSDIVGFLLDVMKHESLDNDHEADETSPSPICTAAKSPAKKCLGGEFYGLDFSVFTRIIKVNHHLVSPVGCHRHGLCSTKSTWCDDISNPFSSNHLDA</sequence>
<accession>E9H6N1</accession>